<accession>J9FXX8</accession>
<dbReference type="InterPro" id="IPR014016">
    <property type="entry name" value="UvrD-like_ATP-bd"/>
</dbReference>
<dbReference type="InterPro" id="IPR027417">
    <property type="entry name" value="P-loop_NTPase"/>
</dbReference>
<evidence type="ECO:0000256" key="7">
    <source>
        <dbReference type="ARBA" id="ARBA00034808"/>
    </source>
</evidence>
<organism evidence="10">
    <name type="scientific">gut metagenome</name>
    <dbReference type="NCBI Taxonomy" id="749906"/>
    <lineage>
        <taxon>unclassified sequences</taxon>
        <taxon>metagenomes</taxon>
        <taxon>organismal metagenomes</taxon>
    </lineage>
</organism>
<dbReference type="GO" id="GO:0003677">
    <property type="term" value="F:DNA binding"/>
    <property type="evidence" value="ECO:0007669"/>
    <property type="project" value="InterPro"/>
</dbReference>
<feature type="non-terminal residue" evidence="10">
    <location>
        <position position="1"/>
    </location>
</feature>
<dbReference type="PANTHER" id="PTHR11070">
    <property type="entry name" value="UVRD / RECB / PCRA DNA HELICASE FAMILY MEMBER"/>
    <property type="match status" value="1"/>
</dbReference>
<protein>
    <recommendedName>
        <fullName evidence="7">DNA 3'-5' helicase</fullName>
        <ecNumber evidence="7">5.6.2.4</ecNumber>
    </recommendedName>
</protein>
<evidence type="ECO:0000256" key="6">
    <source>
        <dbReference type="ARBA" id="ARBA00034617"/>
    </source>
</evidence>
<dbReference type="Pfam" id="PF00580">
    <property type="entry name" value="UvrD-helicase"/>
    <property type="match status" value="1"/>
</dbReference>
<keyword evidence="5" id="KW-0413">Isomerase</keyword>
<keyword evidence="1" id="KW-0547">Nucleotide-binding</keyword>
<evidence type="ECO:0000256" key="2">
    <source>
        <dbReference type="ARBA" id="ARBA00022801"/>
    </source>
</evidence>
<keyword evidence="2" id="KW-0378">Hydrolase</keyword>
<dbReference type="GO" id="GO:0033202">
    <property type="term" value="C:DNA helicase complex"/>
    <property type="evidence" value="ECO:0007669"/>
    <property type="project" value="TreeGrafter"/>
</dbReference>
<dbReference type="PANTHER" id="PTHR11070:SF48">
    <property type="entry name" value="ATP-DEPENDENT HELICASE_NUCLEASE SUBUNIT A"/>
    <property type="match status" value="1"/>
</dbReference>
<dbReference type="GO" id="GO:0043138">
    <property type="term" value="F:3'-5' DNA helicase activity"/>
    <property type="evidence" value="ECO:0007669"/>
    <property type="project" value="UniProtKB-EC"/>
</dbReference>
<dbReference type="GO" id="GO:0005829">
    <property type="term" value="C:cytosol"/>
    <property type="evidence" value="ECO:0007669"/>
    <property type="project" value="TreeGrafter"/>
</dbReference>
<dbReference type="InterPro" id="IPR014017">
    <property type="entry name" value="DNA_helicase_UvrD-like_C"/>
</dbReference>
<evidence type="ECO:0000256" key="4">
    <source>
        <dbReference type="ARBA" id="ARBA00022840"/>
    </source>
</evidence>
<keyword evidence="3 10" id="KW-0347">Helicase</keyword>
<dbReference type="EMBL" id="AMCI01003639">
    <property type="protein sequence ID" value="EJW99836.1"/>
    <property type="molecule type" value="Genomic_DNA"/>
</dbReference>
<dbReference type="AlphaFoldDB" id="J9FXX8"/>
<reference evidence="10" key="1">
    <citation type="journal article" date="2012" name="PLoS ONE">
        <title>Gene sets for utilization of primary and secondary nutrition supplies in the distal gut of endangered iberian lynx.</title>
        <authorList>
            <person name="Alcaide M."/>
            <person name="Messina E."/>
            <person name="Richter M."/>
            <person name="Bargiela R."/>
            <person name="Peplies J."/>
            <person name="Huws S.A."/>
            <person name="Newbold C.J."/>
            <person name="Golyshin P.N."/>
            <person name="Simon M.A."/>
            <person name="Lopez G."/>
            <person name="Yakimov M.M."/>
            <person name="Ferrer M."/>
        </authorList>
    </citation>
    <scope>NUCLEOTIDE SEQUENCE</scope>
</reference>
<feature type="domain" description="UvrD-like helicase C-terminal" evidence="9">
    <location>
        <begin position="74"/>
        <end position="315"/>
    </location>
</feature>
<dbReference type="Pfam" id="PF13361">
    <property type="entry name" value="UvrD_C"/>
    <property type="match status" value="1"/>
</dbReference>
<evidence type="ECO:0000256" key="1">
    <source>
        <dbReference type="ARBA" id="ARBA00022741"/>
    </source>
</evidence>
<gene>
    <name evidence="10" type="ORF">EVA_12057</name>
</gene>
<dbReference type="Gene3D" id="3.40.50.300">
    <property type="entry name" value="P-loop containing nucleotide triphosphate hydrolases"/>
    <property type="match status" value="2"/>
</dbReference>
<comment type="catalytic activity">
    <reaction evidence="6">
        <text>Couples ATP hydrolysis with the unwinding of duplex DNA by translocating in the 3'-5' direction.</text>
        <dbReference type="EC" id="5.6.2.4"/>
    </reaction>
</comment>
<comment type="caution">
    <text evidence="10">The sequence shown here is derived from an EMBL/GenBank/DDBJ whole genome shotgun (WGS) entry which is preliminary data.</text>
</comment>
<evidence type="ECO:0000256" key="3">
    <source>
        <dbReference type="ARBA" id="ARBA00022806"/>
    </source>
</evidence>
<name>J9FXX8_9ZZZZ</name>
<dbReference type="GO" id="GO:0005524">
    <property type="term" value="F:ATP binding"/>
    <property type="evidence" value="ECO:0007669"/>
    <property type="project" value="UniProtKB-KW"/>
</dbReference>
<dbReference type="SUPFAM" id="SSF52540">
    <property type="entry name" value="P-loop containing nucleoside triphosphate hydrolases"/>
    <property type="match status" value="2"/>
</dbReference>
<sequence length="315" mass="36242">FMVGDVKQSIYRFRLARPEIFMEKYKTYAPDGEREQRIDLHKNFRSRREVLQSVNYFFRKLMGEDLGGIAYDEAAALYAGAQFPETEEGQETEILLVEKDGKTWEMEETEQNDRELEALAIAQRILKLVGNQQILDKETGALRPAEFGDIAVLLRTATGWAETFSEVFASKGIPSYTASRTGYFSAREVVTVLNILRVCDNPLQDLPLTGVLYSPVVGCTSQELALIREKNEKELLFSSVLRYHEENREEQSPEKRVLWEKLDRFLSFLEETRELCTYTPVHQVILQILERTGYGNYARAMPDGEQRSANLQMLV</sequence>
<proteinExistence type="predicted"/>
<keyword evidence="4" id="KW-0067">ATP-binding</keyword>
<dbReference type="GO" id="GO:0000725">
    <property type="term" value="P:recombinational repair"/>
    <property type="evidence" value="ECO:0007669"/>
    <property type="project" value="TreeGrafter"/>
</dbReference>
<evidence type="ECO:0000259" key="9">
    <source>
        <dbReference type="PROSITE" id="PS51217"/>
    </source>
</evidence>
<evidence type="ECO:0000256" key="5">
    <source>
        <dbReference type="ARBA" id="ARBA00023235"/>
    </source>
</evidence>
<evidence type="ECO:0000313" key="10">
    <source>
        <dbReference type="EMBL" id="EJW99836.1"/>
    </source>
</evidence>
<dbReference type="PROSITE" id="PS51217">
    <property type="entry name" value="UVRD_HELICASE_CTER"/>
    <property type="match status" value="1"/>
</dbReference>
<dbReference type="GO" id="GO:0016787">
    <property type="term" value="F:hydrolase activity"/>
    <property type="evidence" value="ECO:0007669"/>
    <property type="project" value="UniProtKB-KW"/>
</dbReference>
<feature type="non-terminal residue" evidence="10">
    <location>
        <position position="315"/>
    </location>
</feature>
<dbReference type="EC" id="5.6.2.4" evidence="7"/>
<comment type="catalytic activity">
    <reaction evidence="8">
        <text>ATP + H2O = ADP + phosphate + H(+)</text>
        <dbReference type="Rhea" id="RHEA:13065"/>
        <dbReference type="ChEBI" id="CHEBI:15377"/>
        <dbReference type="ChEBI" id="CHEBI:15378"/>
        <dbReference type="ChEBI" id="CHEBI:30616"/>
        <dbReference type="ChEBI" id="CHEBI:43474"/>
        <dbReference type="ChEBI" id="CHEBI:456216"/>
        <dbReference type="EC" id="5.6.2.4"/>
    </reaction>
</comment>
<dbReference type="InterPro" id="IPR000212">
    <property type="entry name" value="DNA_helicase_UvrD/REP"/>
</dbReference>
<evidence type="ECO:0000256" key="8">
    <source>
        <dbReference type="ARBA" id="ARBA00048988"/>
    </source>
</evidence>